<sequence>MRDDFCTNLSENKEVRAGVNGEWGKEEHLTIEGLLSLCDGEWVSRDVIDAYLNIYAKEMVLVSYTLYKLSPILILKNFRNLPVMAVELLTDGRIQYIPTFALVSYKKTKLGVYWKMEGVETFLAPVHLNDNHWAMAVARMQKREIIVMDSLNNGVGHSYEGCRQDGTDIDIKEEWTLRELLNVPKQSNGTDCGIFAFMYAIILLKEEIWTLVKLFFVFE</sequence>
<protein>
    <submittedName>
        <fullName evidence="1">Uncharacterized protein</fullName>
    </submittedName>
</protein>
<evidence type="ECO:0000313" key="2">
    <source>
        <dbReference type="Proteomes" id="UP001497535"/>
    </source>
</evidence>
<evidence type="ECO:0000313" key="1">
    <source>
        <dbReference type="EMBL" id="CAK5012138.1"/>
    </source>
</evidence>
<keyword evidence="2" id="KW-1185">Reference proteome</keyword>
<accession>A0ACB0XPV0</accession>
<reference evidence="1" key="1">
    <citation type="submission" date="2023-11" db="EMBL/GenBank/DDBJ databases">
        <authorList>
            <person name="Poullet M."/>
        </authorList>
    </citation>
    <scope>NUCLEOTIDE SEQUENCE</scope>
    <source>
        <strain evidence="1">E1834</strain>
    </source>
</reference>
<name>A0ACB0XPV0_MELEN</name>
<proteinExistence type="predicted"/>
<gene>
    <name evidence="1" type="ORF">MENTE1834_LOCUS2033</name>
</gene>
<dbReference type="EMBL" id="CAVMJV010000002">
    <property type="protein sequence ID" value="CAK5012138.1"/>
    <property type="molecule type" value="Genomic_DNA"/>
</dbReference>
<dbReference type="Proteomes" id="UP001497535">
    <property type="component" value="Unassembled WGS sequence"/>
</dbReference>
<comment type="caution">
    <text evidence="1">The sequence shown here is derived from an EMBL/GenBank/DDBJ whole genome shotgun (WGS) entry which is preliminary data.</text>
</comment>
<organism evidence="1 2">
    <name type="scientific">Meloidogyne enterolobii</name>
    <name type="common">Root-knot nematode worm</name>
    <name type="synonym">Meloidogyne mayaguensis</name>
    <dbReference type="NCBI Taxonomy" id="390850"/>
    <lineage>
        <taxon>Eukaryota</taxon>
        <taxon>Metazoa</taxon>
        <taxon>Ecdysozoa</taxon>
        <taxon>Nematoda</taxon>
        <taxon>Chromadorea</taxon>
        <taxon>Rhabditida</taxon>
        <taxon>Tylenchina</taxon>
        <taxon>Tylenchomorpha</taxon>
        <taxon>Tylenchoidea</taxon>
        <taxon>Meloidogynidae</taxon>
        <taxon>Meloidogyninae</taxon>
        <taxon>Meloidogyne</taxon>
    </lineage>
</organism>